<feature type="region of interest" description="Disordered" evidence="1">
    <location>
        <begin position="504"/>
        <end position="549"/>
    </location>
</feature>
<name>A0A6J4VJU7_9BACT</name>
<dbReference type="EMBL" id="CADCWK010000422">
    <property type="protein sequence ID" value="CAA9579473.1"/>
    <property type="molecule type" value="Genomic_DNA"/>
</dbReference>
<gene>
    <name evidence="2" type="ORF">AVDCRST_MAG33-3448</name>
</gene>
<reference evidence="2" key="1">
    <citation type="submission" date="2020-02" db="EMBL/GenBank/DDBJ databases">
        <authorList>
            <person name="Meier V. D."/>
        </authorList>
    </citation>
    <scope>NUCLEOTIDE SEQUENCE</scope>
    <source>
        <strain evidence="2">AVDCRST_MAG33</strain>
    </source>
</reference>
<dbReference type="AlphaFoldDB" id="A0A6J4VJU7"/>
<evidence type="ECO:0000313" key="2">
    <source>
        <dbReference type="EMBL" id="CAA9579473.1"/>
    </source>
</evidence>
<accession>A0A6J4VJU7</accession>
<organism evidence="2">
    <name type="scientific">uncultured Thermomicrobiales bacterium</name>
    <dbReference type="NCBI Taxonomy" id="1645740"/>
    <lineage>
        <taxon>Bacteria</taxon>
        <taxon>Pseudomonadati</taxon>
        <taxon>Thermomicrobiota</taxon>
        <taxon>Thermomicrobia</taxon>
        <taxon>Thermomicrobiales</taxon>
        <taxon>environmental samples</taxon>
    </lineage>
</organism>
<protein>
    <submittedName>
        <fullName evidence="2">Uncharacterized protein</fullName>
    </submittedName>
</protein>
<sequence>MEVGVEVVEVLLVAGRPVEEDARVGLGQVDREADLLEVLLDDLLRLLADGVDRRLVLEFQPEAVLLANVAVHDPARVLEDLRGRLRIALVGRVLGLYGRDTGQDVPARALALTGRVVEPGRDQLTVDRQGDGLANGDVAEDRVRVLVPGALALGADRVRVGEVEGEALDRRSGDDAEDPLTALEGRLDDFRLDLDVPGMVPVTGLQHGLRGRGRLAAALEVQAGESRLVRIAEVRVGGVDDLVVRREVLEHERAGADGHHVHVVAGLNPVTRVDVAVGAVGERDVPVQVRAGVGDLDGQVVDRDALSDDAPDVEVDGVVLWVGDPLPGEDDVVGRERLAVRPGDALLQGEGDGGQVLGQLTVLERRDLGEQVRVERTVREEPHQRLVDDVGGDEVLGATGDVGVELSDGLPEQHLELAVLTAGLALHAGGGRLTGRDILRVRRVSAGGLDMADEPAQHRQADAEGGALGEELAAADLAAVELVDQRGEPGLILGLRHWKPFHDKRSTDRIGTTGQPSWPRAGTDRMMTGREPRDGGRRFHGSRPGLDER</sequence>
<proteinExistence type="predicted"/>
<feature type="compositionally biased region" description="Basic and acidic residues" evidence="1">
    <location>
        <begin position="527"/>
        <end position="537"/>
    </location>
</feature>
<evidence type="ECO:0000256" key="1">
    <source>
        <dbReference type="SAM" id="MobiDB-lite"/>
    </source>
</evidence>